<dbReference type="Proteomes" id="UP001620645">
    <property type="component" value="Unassembled WGS sequence"/>
</dbReference>
<keyword evidence="6" id="KW-0967">Endosome</keyword>
<evidence type="ECO:0000256" key="7">
    <source>
        <dbReference type="ARBA" id="ARBA00022989"/>
    </source>
</evidence>
<evidence type="ECO:0000313" key="11">
    <source>
        <dbReference type="EMBL" id="KAL3085065.1"/>
    </source>
</evidence>
<dbReference type="GO" id="GO:0010008">
    <property type="term" value="C:endosome membrane"/>
    <property type="evidence" value="ECO:0007669"/>
    <property type="project" value="UniProtKB-SubCell"/>
</dbReference>
<dbReference type="EMBL" id="JBICCN010000232">
    <property type="protein sequence ID" value="KAL3085065.1"/>
    <property type="molecule type" value="Genomic_DNA"/>
</dbReference>
<evidence type="ECO:0000256" key="8">
    <source>
        <dbReference type="ARBA" id="ARBA00023136"/>
    </source>
</evidence>
<dbReference type="PRINTS" id="PR02095">
    <property type="entry name" value="TRNSPORTRHRG"/>
</dbReference>
<evidence type="ECO:0000256" key="5">
    <source>
        <dbReference type="ARBA" id="ARBA00022692"/>
    </source>
</evidence>
<keyword evidence="12" id="KW-1185">Reference proteome</keyword>
<feature type="transmembrane region" description="Helical" evidence="10">
    <location>
        <begin position="9"/>
        <end position="28"/>
    </location>
</feature>
<evidence type="ECO:0000256" key="6">
    <source>
        <dbReference type="ARBA" id="ARBA00022753"/>
    </source>
</evidence>
<organism evidence="11 12">
    <name type="scientific">Heterodera schachtii</name>
    <name type="common">Sugarbeet cyst nematode worm</name>
    <name type="synonym">Tylenchus schachtii</name>
    <dbReference type="NCBI Taxonomy" id="97005"/>
    <lineage>
        <taxon>Eukaryota</taxon>
        <taxon>Metazoa</taxon>
        <taxon>Ecdysozoa</taxon>
        <taxon>Nematoda</taxon>
        <taxon>Chromadorea</taxon>
        <taxon>Rhabditida</taxon>
        <taxon>Tylenchina</taxon>
        <taxon>Tylenchomorpha</taxon>
        <taxon>Tylenchoidea</taxon>
        <taxon>Heteroderidae</taxon>
        <taxon>Heteroderinae</taxon>
        <taxon>Heterodera</taxon>
    </lineage>
</organism>
<dbReference type="PANTHER" id="PTHR31525">
    <property type="entry name" value="HEME TRANSPORTER HRG1"/>
    <property type="match status" value="1"/>
</dbReference>
<comment type="caution">
    <text evidence="11">The sequence shown here is derived from an EMBL/GenBank/DDBJ whole genome shotgun (WGS) entry which is preliminary data.</text>
</comment>
<accession>A0ABD2J4V2</accession>
<feature type="transmembrane region" description="Helical" evidence="10">
    <location>
        <begin position="111"/>
        <end position="131"/>
    </location>
</feature>
<evidence type="ECO:0000256" key="2">
    <source>
        <dbReference type="ARBA" id="ARBA00004337"/>
    </source>
</evidence>
<comment type="similarity">
    <text evidence="3">Belongs to the HRG family.</text>
</comment>
<dbReference type="GO" id="GO:0015232">
    <property type="term" value="F:heme transmembrane transporter activity"/>
    <property type="evidence" value="ECO:0007669"/>
    <property type="project" value="UniProtKB-ARBA"/>
</dbReference>
<keyword evidence="4" id="KW-0813">Transport</keyword>
<protein>
    <submittedName>
        <fullName evidence="11">Uncharacterized protein</fullName>
    </submittedName>
</protein>
<feature type="transmembrane region" description="Helical" evidence="10">
    <location>
        <begin position="34"/>
        <end position="56"/>
    </location>
</feature>
<dbReference type="PANTHER" id="PTHR31525:SF1">
    <property type="entry name" value="HEME TRANSPORTER HRG1"/>
    <property type="match status" value="1"/>
</dbReference>
<gene>
    <name evidence="11" type="ORF">niasHS_010134</name>
</gene>
<sequence>MKFGMKIRLTWAVIGISAGLTAGTVFWISYQNYLATAMAFFSSVCAAYLFFTHLAYHKSWMFDWSPKRIQMSWTINLVLCVLTFVGMAICLLLAALWGQSLTREGLQGENLWIGAVWFWMTSKWTLASCIYTRHYAKEIDKQSVDLPAQQQRQ</sequence>
<evidence type="ECO:0000313" key="12">
    <source>
        <dbReference type="Proteomes" id="UP001620645"/>
    </source>
</evidence>
<evidence type="ECO:0000256" key="10">
    <source>
        <dbReference type="SAM" id="Phobius"/>
    </source>
</evidence>
<evidence type="ECO:0000256" key="1">
    <source>
        <dbReference type="ARBA" id="ARBA00004155"/>
    </source>
</evidence>
<feature type="transmembrane region" description="Helical" evidence="10">
    <location>
        <begin position="77"/>
        <end position="99"/>
    </location>
</feature>
<comment type="subcellular location">
    <subcellularLocation>
        <location evidence="2">Endosome membrane</location>
        <topology evidence="2">Multi-pass membrane protein</topology>
    </subcellularLocation>
    <subcellularLocation>
        <location evidence="1">Lysosome membrane</location>
        <topology evidence="1">Multi-pass membrane protein</topology>
    </subcellularLocation>
</comment>
<keyword evidence="8 10" id="KW-0472">Membrane</keyword>
<dbReference type="GO" id="GO:0005765">
    <property type="term" value="C:lysosomal membrane"/>
    <property type="evidence" value="ECO:0007669"/>
    <property type="project" value="UniProtKB-SubCell"/>
</dbReference>
<name>A0ABD2J4V2_HETSC</name>
<evidence type="ECO:0000256" key="4">
    <source>
        <dbReference type="ARBA" id="ARBA00022448"/>
    </source>
</evidence>
<dbReference type="InterPro" id="IPR026218">
    <property type="entry name" value="HRG"/>
</dbReference>
<keyword evidence="9" id="KW-0458">Lysosome</keyword>
<proteinExistence type="inferred from homology"/>
<keyword evidence="5 10" id="KW-0812">Transmembrane</keyword>
<dbReference type="Pfam" id="PF16954">
    <property type="entry name" value="HRG"/>
    <property type="match status" value="1"/>
</dbReference>
<evidence type="ECO:0000256" key="9">
    <source>
        <dbReference type="ARBA" id="ARBA00023228"/>
    </source>
</evidence>
<dbReference type="AlphaFoldDB" id="A0ABD2J4V2"/>
<keyword evidence="7 10" id="KW-1133">Transmembrane helix</keyword>
<reference evidence="11 12" key="1">
    <citation type="submission" date="2024-10" db="EMBL/GenBank/DDBJ databases">
        <authorList>
            <person name="Kim D."/>
        </authorList>
    </citation>
    <scope>NUCLEOTIDE SEQUENCE [LARGE SCALE GENOMIC DNA]</scope>
    <source>
        <strain evidence="11">Taebaek</strain>
    </source>
</reference>
<evidence type="ECO:0000256" key="3">
    <source>
        <dbReference type="ARBA" id="ARBA00006203"/>
    </source>
</evidence>